<reference evidence="1 2" key="1">
    <citation type="submission" date="2020-09" db="EMBL/GenBank/DDBJ databases">
        <title>Isolation and identification of active actinomycetes.</title>
        <authorList>
            <person name="Li X."/>
        </authorList>
    </citation>
    <scope>NUCLEOTIDE SEQUENCE [LARGE SCALE GENOMIC DNA]</scope>
    <source>
        <strain evidence="1 2">NEAU-LLC</strain>
    </source>
</reference>
<name>A0ABR8NQ78_9MICO</name>
<dbReference type="EMBL" id="JACXZS010000007">
    <property type="protein sequence ID" value="MBD3942314.1"/>
    <property type="molecule type" value="Genomic_DNA"/>
</dbReference>
<gene>
    <name evidence="1" type="ORF">IF188_11455</name>
</gene>
<evidence type="ECO:0008006" key="3">
    <source>
        <dbReference type="Google" id="ProtNLM"/>
    </source>
</evidence>
<proteinExistence type="predicted"/>
<accession>A0ABR8NQ78</accession>
<evidence type="ECO:0000313" key="2">
    <source>
        <dbReference type="Proteomes" id="UP000598426"/>
    </source>
</evidence>
<dbReference type="RefSeq" id="WP_191171944.1">
    <property type="nucleotide sequence ID" value="NZ_JACXZS010000007.1"/>
</dbReference>
<organism evidence="1 2">
    <name type="scientific">Microbacterium helvum</name>
    <dbReference type="NCBI Taxonomy" id="2773713"/>
    <lineage>
        <taxon>Bacteria</taxon>
        <taxon>Bacillati</taxon>
        <taxon>Actinomycetota</taxon>
        <taxon>Actinomycetes</taxon>
        <taxon>Micrococcales</taxon>
        <taxon>Microbacteriaceae</taxon>
        <taxon>Microbacterium</taxon>
    </lineage>
</organism>
<protein>
    <recommendedName>
        <fullName evidence="3">Transcriptional regulator, AbiEi antitoxin, Type IV TA system</fullName>
    </recommendedName>
</protein>
<keyword evidence="2" id="KW-1185">Reference proteome</keyword>
<comment type="caution">
    <text evidence="1">The sequence shown here is derived from an EMBL/GenBank/DDBJ whole genome shotgun (WGS) entry which is preliminary data.</text>
</comment>
<sequence length="330" mass="35728">MPLLALPIQARPSPVMLLRSDEVPHPERAVARGDLVKVQRGVYAPFEKWHALAPWTRYLARVHATLLARPDAIPSHESAAALLGGPVFGDPVIVHVLAPASGESGLVSGVRTHTTRDDRGLLMAGSIAVTSPAETAVDLARSRHPAIGLAVADAMLRLDADLSSDVLTEMNEKRSSRRGRDIARWALSRATALAESSIESVSRAVIEWLGLPAPELQVSFRASTGEIDRGDFVWERYSLGGEADGDLKFDGRYGDPAAALKNQRARDARLRENLDAIAHWGWTDATTFTPLRSLLHGMGLPVIAPENVSALTSMRRALMARPPHATRKPD</sequence>
<dbReference type="Proteomes" id="UP000598426">
    <property type="component" value="Unassembled WGS sequence"/>
</dbReference>
<evidence type="ECO:0000313" key="1">
    <source>
        <dbReference type="EMBL" id="MBD3942314.1"/>
    </source>
</evidence>